<reference evidence="2 3" key="1">
    <citation type="submission" date="2017-10" db="EMBL/GenBank/DDBJ databases">
        <title>A new Pekin duck reference genome.</title>
        <authorList>
            <person name="Hou Z.-C."/>
            <person name="Zhou Z.-K."/>
            <person name="Zhu F."/>
            <person name="Hou S.-S."/>
        </authorList>
    </citation>
    <scope>NUCLEOTIDE SEQUENCE [LARGE SCALE GENOMIC DNA]</scope>
</reference>
<sequence>RGWSCRHAAPSSAQPTRPIPSTPDAGGWHCWPLGRHAPAGGLRNTVNRLGDTAGGLRNMIDRLGDTAGGLRNMINRLGDTAGGLGDTVDGLGDTAGGLRDMASWLGDTAGGGLTPGGHSEGVGANLVEEAVVVFCCQSWHCAGNKWYNAHICCLPCLRAGKPERNGRRQLFAVKL</sequence>
<name>A0A493TIH1_ANAPP</name>
<accession>A0A493TIH1</accession>
<protein>
    <submittedName>
        <fullName evidence="2">Uncharacterized protein</fullName>
    </submittedName>
</protein>
<reference evidence="2" key="3">
    <citation type="submission" date="2025-09" db="UniProtKB">
        <authorList>
            <consortium name="Ensembl"/>
        </authorList>
    </citation>
    <scope>IDENTIFICATION</scope>
</reference>
<dbReference type="Ensembl" id="ENSAPLT00000022903.1">
    <property type="protein sequence ID" value="ENSAPLP00000025435.1"/>
    <property type="gene ID" value="ENSAPLG00000017831.1"/>
</dbReference>
<feature type="region of interest" description="Disordered" evidence="1">
    <location>
        <begin position="1"/>
        <end position="25"/>
    </location>
</feature>
<keyword evidence="3" id="KW-1185">Reference proteome</keyword>
<dbReference type="InterPro" id="IPR011049">
    <property type="entry name" value="Serralysin-like_metalloprot_C"/>
</dbReference>
<evidence type="ECO:0000313" key="3">
    <source>
        <dbReference type="Proteomes" id="UP000016666"/>
    </source>
</evidence>
<evidence type="ECO:0000313" key="2">
    <source>
        <dbReference type="Ensembl" id="ENSAPLP00000025435.1"/>
    </source>
</evidence>
<dbReference type="AlphaFoldDB" id="A0A493TIH1"/>
<evidence type="ECO:0000256" key="1">
    <source>
        <dbReference type="SAM" id="MobiDB-lite"/>
    </source>
</evidence>
<dbReference type="Gene3D" id="2.150.10.10">
    <property type="entry name" value="Serralysin-like metalloprotease, C-terminal"/>
    <property type="match status" value="1"/>
</dbReference>
<organism evidence="2 3">
    <name type="scientific">Anas platyrhynchos platyrhynchos</name>
    <name type="common">Northern mallard</name>
    <dbReference type="NCBI Taxonomy" id="8840"/>
    <lineage>
        <taxon>Eukaryota</taxon>
        <taxon>Metazoa</taxon>
        <taxon>Chordata</taxon>
        <taxon>Craniata</taxon>
        <taxon>Vertebrata</taxon>
        <taxon>Euteleostomi</taxon>
        <taxon>Archelosauria</taxon>
        <taxon>Archosauria</taxon>
        <taxon>Dinosauria</taxon>
        <taxon>Saurischia</taxon>
        <taxon>Theropoda</taxon>
        <taxon>Coelurosauria</taxon>
        <taxon>Aves</taxon>
        <taxon>Neognathae</taxon>
        <taxon>Galloanserae</taxon>
        <taxon>Anseriformes</taxon>
        <taxon>Anatidae</taxon>
        <taxon>Anatinae</taxon>
        <taxon>Anas</taxon>
    </lineage>
</organism>
<reference evidence="2" key="2">
    <citation type="submission" date="2025-08" db="UniProtKB">
        <authorList>
            <consortium name="Ensembl"/>
        </authorList>
    </citation>
    <scope>IDENTIFICATION</scope>
</reference>
<dbReference type="Proteomes" id="UP000016666">
    <property type="component" value="Chromosome 18"/>
</dbReference>
<dbReference type="SUPFAM" id="SSF101967">
    <property type="entry name" value="Adhesin YadA, collagen-binding domain"/>
    <property type="match status" value="1"/>
</dbReference>
<proteinExistence type="predicted"/>